<evidence type="ECO:0000256" key="4">
    <source>
        <dbReference type="ARBA" id="ARBA00023136"/>
    </source>
</evidence>
<accession>A0ABX5T0H4</accession>
<dbReference type="InterPro" id="IPR003807">
    <property type="entry name" value="DUF202"/>
</dbReference>
<dbReference type="EMBL" id="CP038266">
    <property type="protein sequence ID" value="QBR90575.1"/>
    <property type="molecule type" value="Genomic_DNA"/>
</dbReference>
<feature type="transmembrane region" description="Helical" evidence="5">
    <location>
        <begin position="42"/>
        <end position="60"/>
    </location>
</feature>
<dbReference type="Pfam" id="PF02656">
    <property type="entry name" value="DUF202"/>
    <property type="match status" value="1"/>
</dbReference>
<feature type="domain" description="DUF202" evidence="6">
    <location>
        <begin position="3"/>
        <end position="70"/>
    </location>
</feature>
<sequence>MFDPGLQPERTELAWRRTALAIGIGSLLAVRLLPAAMGSPWWALPGFAGILLTAALWLGARRRHRAVARALAAYGDRAALPGGALPAMLATLVALIGAGGAATVVAHAVSAAG</sequence>
<protein>
    <submittedName>
        <fullName evidence="7">DUF202 domain-containing protein</fullName>
    </submittedName>
</protein>
<name>A0ABX5T0H4_9MICO</name>
<feature type="transmembrane region" description="Helical" evidence="5">
    <location>
        <begin position="18"/>
        <end position="36"/>
    </location>
</feature>
<evidence type="ECO:0000313" key="8">
    <source>
        <dbReference type="Proteomes" id="UP000295748"/>
    </source>
</evidence>
<keyword evidence="3 5" id="KW-1133">Transmembrane helix</keyword>
<evidence type="ECO:0000313" key="7">
    <source>
        <dbReference type="EMBL" id="QBR90575.1"/>
    </source>
</evidence>
<evidence type="ECO:0000256" key="1">
    <source>
        <dbReference type="ARBA" id="ARBA00004127"/>
    </source>
</evidence>
<comment type="subcellular location">
    <subcellularLocation>
        <location evidence="1">Endomembrane system</location>
        <topology evidence="1">Multi-pass membrane protein</topology>
    </subcellularLocation>
</comment>
<proteinExistence type="predicted"/>
<dbReference type="Proteomes" id="UP000295748">
    <property type="component" value="Chromosome"/>
</dbReference>
<evidence type="ECO:0000256" key="2">
    <source>
        <dbReference type="ARBA" id="ARBA00022692"/>
    </source>
</evidence>
<feature type="transmembrane region" description="Helical" evidence="5">
    <location>
        <begin position="87"/>
        <end position="109"/>
    </location>
</feature>
<keyword evidence="2 5" id="KW-0812">Transmembrane</keyword>
<evidence type="ECO:0000256" key="5">
    <source>
        <dbReference type="SAM" id="Phobius"/>
    </source>
</evidence>
<reference evidence="7 8" key="1">
    <citation type="submission" date="2019-03" db="EMBL/GenBank/DDBJ databases">
        <authorList>
            <person name="Dong K."/>
        </authorList>
    </citation>
    <scope>NUCLEOTIDE SEQUENCE [LARGE SCALE GENOMIC DNA]</scope>
    <source>
        <strain evidence="8">dk512</strain>
    </source>
</reference>
<gene>
    <name evidence="7" type="ORF">E4K62_03730</name>
</gene>
<keyword evidence="4 5" id="KW-0472">Membrane</keyword>
<keyword evidence="8" id="KW-1185">Reference proteome</keyword>
<evidence type="ECO:0000256" key="3">
    <source>
        <dbReference type="ARBA" id="ARBA00022989"/>
    </source>
</evidence>
<evidence type="ECO:0000259" key="6">
    <source>
        <dbReference type="Pfam" id="PF02656"/>
    </source>
</evidence>
<organism evidence="7 8">
    <name type="scientific">Microbacterium wangchenii</name>
    <dbReference type="NCBI Taxonomy" id="2541726"/>
    <lineage>
        <taxon>Bacteria</taxon>
        <taxon>Bacillati</taxon>
        <taxon>Actinomycetota</taxon>
        <taxon>Actinomycetes</taxon>
        <taxon>Micrococcales</taxon>
        <taxon>Microbacteriaceae</taxon>
        <taxon>Microbacterium</taxon>
    </lineage>
</organism>